<organism evidence="1">
    <name type="scientific">uncultured Caudovirales phage</name>
    <dbReference type="NCBI Taxonomy" id="2100421"/>
    <lineage>
        <taxon>Viruses</taxon>
        <taxon>Duplodnaviria</taxon>
        <taxon>Heunggongvirae</taxon>
        <taxon>Uroviricota</taxon>
        <taxon>Caudoviricetes</taxon>
        <taxon>Peduoviridae</taxon>
        <taxon>Maltschvirus</taxon>
        <taxon>Maltschvirus maltsch</taxon>
    </lineage>
</organism>
<sequence>MRSASVQNVGVYHDSDISLWHFNQLTDYTFNDQDYFKNSESVNNFLNSNYPLKFAGYHVPFPVEDTWISRFYQTYTVVSHSFIFCSELHEGTIDQLLQLDLPNVSIFICGFFNTHQFVNAKIYRWMDWFVTTAYFYSVVNGHLIPEKLSPNINKEKYFDVLLGCTRIHRNYVHDYINTNDLNNSVIMTYHRRADQKLSDNGFIFETDGLELKNIDYNHTVNEVRYFGRKMSLSQVVPFSIYNKTHYTLVAETNFSNKFNFYTEKIVKPIMCGRLFIVIAGRHYLKNLKSFGFKTFDSVIDESYDNEINDAIRWAKAMGQVKLLCDKDPAYVYNKISDVVKHNQSLMLSHDWYHEFSLQLKSVLDLYLTSDYIIVD</sequence>
<protein>
    <submittedName>
        <fullName evidence="1">Uncharacterized protein</fullName>
    </submittedName>
</protein>
<accession>A0A6J5LH13</accession>
<dbReference type="EMBL" id="LR796274">
    <property type="protein sequence ID" value="CAB4133465.1"/>
    <property type="molecule type" value="Genomic_DNA"/>
</dbReference>
<gene>
    <name evidence="1" type="ORF">UFOVP257_206</name>
</gene>
<proteinExistence type="predicted"/>
<evidence type="ECO:0000313" key="1">
    <source>
        <dbReference type="EMBL" id="CAB4133465.1"/>
    </source>
</evidence>
<name>A0A6J5LH13_9CAUD</name>
<reference evidence="1" key="1">
    <citation type="submission" date="2020-04" db="EMBL/GenBank/DDBJ databases">
        <authorList>
            <person name="Chiriac C."/>
            <person name="Salcher M."/>
            <person name="Ghai R."/>
            <person name="Kavagutti S V."/>
        </authorList>
    </citation>
    <scope>NUCLEOTIDE SEQUENCE</scope>
</reference>